<feature type="domain" description="Transposase IS66 central" evidence="1">
    <location>
        <begin position="2"/>
        <end position="39"/>
    </location>
</feature>
<protein>
    <submittedName>
        <fullName evidence="3">Transposase and inactivated derivatives</fullName>
    </submittedName>
</protein>
<dbReference type="EMBL" id="LR134117">
    <property type="protein sequence ID" value="VDZ65994.1"/>
    <property type="molecule type" value="Genomic_DNA"/>
</dbReference>
<dbReference type="InterPro" id="IPR004291">
    <property type="entry name" value="Transposase_IS66_central"/>
</dbReference>
<evidence type="ECO:0000313" key="3">
    <source>
        <dbReference type="EMBL" id="VDZ65994.1"/>
    </source>
</evidence>
<dbReference type="PANTHER" id="PTHR33678">
    <property type="entry name" value="BLL1576 PROTEIN"/>
    <property type="match status" value="1"/>
</dbReference>
<sequence>MYLEDGRVPIDNNRTENVIRPVAVGRKNWLFAGSLRAGQRMANILSLLETAKLNGLEPYAWLRDVLTRLPSWPNWRLNELLPYASNTFR</sequence>
<dbReference type="Pfam" id="PF13817">
    <property type="entry name" value="DDE_Tnp_IS66_C"/>
    <property type="match status" value="1"/>
</dbReference>
<evidence type="ECO:0000259" key="2">
    <source>
        <dbReference type="Pfam" id="PF13817"/>
    </source>
</evidence>
<dbReference type="KEGG" id="sof:NCTC11214_05752"/>
<accession>A0A3S4DU46</accession>
<gene>
    <name evidence="3" type="ORF">NCTC11214_05752</name>
</gene>
<dbReference type="PANTHER" id="PTHR33678:SF1">
    <property type="entry name" value="BLL1576 PROTEIN"/>
    <property type="match status" value="1"/>
</dbReference>
<reference evidence="3 4" key="1">
    <citation type="submission" date="2018-12" db="EMBL/GenBank/DDBJ databases">
        <authorList>
            <consortium name="Pathogen Informatics"/>
        </authorList>
    </citation>
    <scope>NUCLEOTIDE SEQUENCE [LARGE SCALE GENOMIC DNA]</scope>
    <source>
        <strain evidence="3 4">NCTC11214</strain>
    </source>
</reference>
<proteinExistence type="predicted"/>
<dbReference type="InterPro" id="IPR052344">
    <property type="entry name" value="Transposase-related"/>
</dbReference>
<organism evidence="3 4">
    <name type="scientific">Serratia odorifera</name>
    <dbReference type="NCBI Taxonomy" id="618"/>
    <lineage>
        <taxon>Bacteria</taxon>
        <taxon>Pseudomonadati</taxon>
        <taxon>Pseudomonadota</taxon>
        <taxon>Gammaproteobacteria</taxon>
        <taxon>Enterobacterales</taxon>
        <taxon>Yersiniaceae</taxon>
        <taxon>Serratia</taxon>
    </lineage>
</organism>
<name>A0A3S4DU46_SEROD</name>
<dbReference type="InterPro" id="IPR039552">
    <property type="entry name" value="IS66_C"/>
</dbReference>
<feature type="domain" description="Transposase IS66 C-terminal" evidence="2">
    <location>
        <begin position="46"/>
        <end position="83"/>
    </location>
</feature>
<dbReference type="Pfam" id="PF03050">
    <property type="entry name" value="DDE_Tnp_IS66"/>
    <property type="match status" value="1"/>
</dbReference>
<evidence type="ECO:0000313" key="4">
    <source>
        <dbReference type="Proteomes" id="UP000281391"/>
    </source>
</evidence>
<evidence type="ECO:0000259" key="1">
    <source>
        <dbReference type="Pfam" id="PF03050"/>
    </source>
</evidence>
<dbReference type="Proteomes" id="UP000281391">
    <property type="component" value="Chromosome"/>
</dbReference>
<dbReference type="AlphaFoldDB" id="A0A3S4DU46"/>